<dbReference type="GO" id="GO:0016852">
    <property type="term" value="F:sirohydrochlorin cobaltochelatase activity"/>
    <property type="evidence" value="ECO:0007669"/>
    <property type="project" value="InterPro"/>
</dbReference>
<dbReference type="EMBL" id="CP023434">
    <property type="protein sequence ID" value="AXY26118.1"/>
    <property type="molecule type" value="Genomic_DNA"/>
</dbReference>
<sequence>MKIGIILASFGTSYKDTREKTLEVLRDEIAQTYPEADVFEVYTSAMVRQSILKEEGITYLGIDDQLEQMKGKYDHVYVQPVHIIPGHEYQKLVRAVTLAEANKDFEVIRLGHPLLVGMANYQKVIAFLLEKTSELEPGQALLYMSHGTDDASFVAYPALAYMLDDAPIFVSSVEGYPDLEMSVRHMKQAGYDTIELYPFMFVAGDHAHNDMASKDSDAWQGTLEAEGFKVTSHIIGLGEYPEIRQIYKDSLASLMEEV</sequence>
<protein>
    <submittedName>
        <fullName evidence="3">Sirohydrochlorin cobaltochelatase</fullName>
    </submittedName>
</protein>
<dbReference type="PIRSF" id="PIRSF033579">
    <property type="entry name" value="Anaer_Co_chel"/>
    <property type="match status" value="1"/>
</dbReference>
<gene>
    <name evidence="3" type="ORF">CL176_08960</name>
</gene>
<dbReference type="Gene3D" id="3.40.50.1400">
    <property type="match status" value="2"/>
</dbReference>
<dbReference type="Proteomes" id="UP000263232">
    <property type="component" value="Chromosome"/>
</dbReference>
<feature type="binding site" evidence="2">
    <location>
        <position position="174"/>
    </location>
    <ligand>
        <name>Co(2+)</name>
        <dbReference type="ChEBI" id="CHEBI:48828"/>
    </ligand>
</feature>
<evidence type="ECO:0000313" key="4">
    <source>
        <dbReference type="Proteomes" id="UP000263232"/>
    </source>
</evidence>
<evidence type="ECO:0000256" key="1">
    <source>
        <dbReference type="PIRSR" id="PIRSR033579-1"/>
    </source>
</evidence>
<keyword evidence="2" id="KW-0170">Cobalt</keyword>
<dbReference type="CDD" id="cd03413">
    <property type="entry name" value="CbiK_C"/>
    <property type="match status" value="1"/>
</dbReference>
<dbReference type="AlphaFoldDB" id="A0A347WM11"/>
<evidence type="ECO:0000313" key="3">
    <source>
        <dbReference type="EMBL" id="AXY26118.1"/>
    </source>
</evidence>
<dbReference type="GO" id="GO:0046872">
    <property type="term" value="F:metal ion binding"/>
    <property type="evidence" value="ECO:0007669"/>
    <property type="project" value="UniProtKB-KW"/>
</dbReference>
<dbReference type="Pfam" id="PF06180">
    <property type="entry name" value="CbiK"/>
    <property type="match status" value="1"/>
</dbReference>
<dbReference type="SUPFAM" id="SSF53800">
    <property type="entry name" value="Chelatase"/>
    <property type="match status" value="1"/>
</dbReference>
<name>A0A347WM11_9LACT</name>
<evidence type="ECO:0000256" key="2">
    <source>
        <dbReference type="PIRSR" id="PIRSR033579-3"/>
    </source>
</evidence>
<organism evidence="3 4">
    <name type="scientific">Suicoccus acidiformans</name>
    <dbReference type="NCBI Taxonomy" id="2036206"/>
    <lineage>
        <taxon>Bacteria</taxon>
        <taxon>Bacillati</taxon>
        <taxon>Bacillota</taxon>
        <taxon>Bacilli</taxon>
        <taxon>Lactobacillales</taxon>
        <taxon>Aerococcaceae</taxon>
        <taxon>Suicoccus</taxon>
    </lineage>
</organism>
<dbReference type="OrthoDB" id="9770331at2"/>
<keyword evidence="2" id="KW-0479">Metal-binding</keyword>
<dbReference type="KEGG" id="abae:CL176_08960"/>
<dbReference type="InterPro" id="IPR010388">
    <property type="entry name" value="Anaerobic_Co-chelatase"/>
</dbReference>
<reference evidence="3 4" key="1">
    <citation type="submission" date="2017-09" db="EMBL/GenBank/DDBJ databases">
        <title>Complete genome sequence of Oxytococcus suis strain ZY16052.</title>
        <authorList>
            <person name="Li F."/>
        </authorList>
    </citation>
    <scope>NUCLEOTIDE SEQUENCE [LARGE SCALE GENOMIC DNA]</scope>
    <source>
        <strain evidence="3 4">ZY16052</strain>
    </source>
</reference>
<keyword evidence="4" id="KW-1185">Reference proteome</keyword>
<accession>A0A347WM11</accession>
<dbReference type="GO" id="GO:0019251">
    <property type="term" value="P:anaerobic cobalamin biosynthetic process"/>
    <property type="evidence" value="ECO:0007669"/>
    <property type="project" value="InterPro"/>
</dbReference>
<feature type="binding site" evidence="2">
    <location>
        <position position="146"/>
    </location>
    <ligand>
        <name>Co(2+)</name>
        <dbReference type="ChEBI" id="CHEBI:48828"/>
    </ligand>
</feature>
<proteinExistence type="predicted"/>
<feature type="binding site" evidence="2">
    <location>
        <position position="206"/>
    </location>
    <ligand>
        <name>Co(2+)</name>
        <dbReference type="ChEBI" id="CHEBI:48828"/>
    </ligand>
</feature>
<feature type="active site" description="Proton acceptor" evidence="1">
    <location>
        <position position="146"/>
    </location>
</feature>
<dbReference type="RefSeq" id="WP_118991014.1">
    <property type="nucleotide sequence ID" value="NZ_CP023434.1"/>
</dbReference>